<keyword evidence="1" id="KW-0472">Membrane</keyword>
<proteinExistence type="predicted"/>
<dbReference type="STRING" id="1685379.AVO45_17915"/>
<dbReference type="GO" id="GO:0016020">
    <property type="term" value="C:membrane"/>
    <property type="evidence" value="ECO:0007669"/>
    <property type="project" value="InterPro"/>
</dbReference>
<feature type="transmembrane region" description="Helical" evidence="1">
    <location>
        <begin position="100"/>
        <end position="121"/>
    </location>
</feature>
<comment type="caution">
    <text evidence="3">The sequence shown here is derived from an EMBL/GenBank/DDBJ whole genome shotgun (WGS) entry which is preliminary data.</text>
</comment>
<dbReference type="RefSeq" id="WP_068345036.1">
    <property type="nucleotide sequence ID" value="NZ_LQBQ01000004.1"/>
</dbReference>
<feature type="domain" description="Prepilin type IV endopeptidase peptidase" evidence="2">
    <location>
        <begin position="15"/>
        <end position="117"/>
    </location>
</feature>
<feature type="transmembrane region" description="Helical" evidence="1">
    <location>
        <begin position="58"/>
        <end position="80"/>
    </location>
</feature>
<evidence type="ECO:0000256" key="1">
    <source>
        <dbReference type="SAM" id="Phobius"/>
    </source>
</evidence>
<evidence type="ECO:0000313" key="4">
    <source>
        <dbReference type="Proteomes" id="UP000053791"/>
    </source>
</evidence>
<feature type="transmembrane region" description="Helical" evidence="1">
    <location>
        <begin position="141"/>
        <end position="163"/>
    </location>
</feature>
<dbReference type="Gene3D" id="1.20.120.1220">
    <property type="match status" value="1"/>
</dbReference>
<gene>
    <name evidence="3" type="ORF">AVO45_17915</name>
</gene>
<dbReference type="InterPro" id="IPR000045">
    <property type="entry name" value="Prepilin_IV_endopep_pep"/>
</dbReference>
<keyword evidence="4" id="KW-1185">Reference proteome</keyword>
<dbReference type="AlphaFoldDB" id="A0A0X3UAL1"/>
<evidence type="ECO:0000313" key="3">
    <source>
        <dbReference type="EMBL" id="KUJ85128.1"/>
    </source>
</evidence>
<evidence type="ECO:0000259" key="2">
    <source>
        <dbReference type="Pfam" id="PF01478"/>
    </source>
</evidence>
<keyword evidence="1" id="KW-0812">Transmembrane</keyword>
<accession>A0A0X3UAL1</accession>
<protein>
    <recommendedName>
        <fullName evidence="2">Prepilin type IV endopeptidase peptidase domain-containing protein</fullName>
    </recommendedName>
</protein>
<dbReference type="EMBL" id="LQBQ01000004">
    <property type="protein sequence ID" value="KUJ85128.1"/>
    <property type="molecule type" value="Genomic_DNA"/>
</dbReference>
<dbReference type="Proteomes" id="UP000053791">
    <property type="component" value="Unassembled WGS sequence"/>
</dbReference>
<dbReference type="GO" id="GO:0004190">
    <property type="term" value="F:aspartic-type endopeptidase activity"/>
    <property type="evidence" value="ECO:0007669"/>
    <property type="project" value="InterPro"/>
</dbReference>
<dbReference type="Pfam" id="PF01478">
    <property type="entry name" value="Peptidase_A24"/>
    <property type="match status" value="1"/>
</dbReference>
<name>A0A0X3UAL1_9RHOB</name>
<organism evidence="3 4">
    <name type="scientific">Ruegeria marisrubri</name>
    <dbReference type="NCBI Taxonomy" id="1685379"/>
    <lineage>
        <taxon>Bacteria</taxon>
        <taxon>Pseudomonadati</taxon>
        <taxon>Pseudomonadota</taxon>
        <taxon>Alphaproteobacteria</taxon>
        <taxon>Rhodobacterales</taxon>
        <taxon>Roseobacteraceae</taxon>
        <taxon>Ruegeria</taxon>
    </lineage>
</organism>
<sequence length="164" mass="17786">MMFGLEWQSWLPLWMFSPVLAALAWTDFSRMRIPNIFSLAGIAIFLLSPLYLDMNDALLRLVAGSICFAICFALFAIGWLGGGDAKILPVVFLMIPPSVLSTYLFVLAAAMALGLVVMAIVRRTLHQPLSGYDSVVQKREFPLGIAIGSSGLLLAAVTFVGAVF</sequence>
<keyword evidence="1" id="KW-1133">Transmembrane helix</keyword>
<feature type="transmembrane region" description="Helical" evidence="1">
    <location>
        <begin position="31"/>
        <end position="51"/>
    </location>
</feature>
<reference evidence="3 4" key="1">
    <citation type="submission" date="2015-12" db="EMBL/GenBank/DDBJ databases">
        <authorList>
            <person name="Shamseldin A."/>
            <person name="Moawad H."/>
            <person name="Abd El-Rahim W.M."/>
            <person name="Sadowsky M.J."/>
        </authorList>
    </citation>
    <scope>NUCLEOTIDE SEQUENCE [LARGE SCALE GENOMIC DNA]</scope>
    <source>
        <strain evidence="3 4">ZGT118</strain>
    </source>
</reference>